<evidence type="ECO:0000313" key="1">
    <source>
        <dbReference type="EMBL" id="SFE61801.1"/>
    </source>
</evidence>
<dbReference type="Proteomes" id="UP000183410">
    <property type="component" value="Unassembled WGS sequence"/>
</dbReference>
<keyword evidence="2" id="KW-1185">Reference proteome</keyword>
<gene>
    <name evidence="1" type="ORF">SAMN04487969_104188</name>
</gene>
<name>A0A1I2C095_9BACL</name>
<evidence type="ECO:0000313" key="2">
    <source>
        <dbReference type="Proteomes" id="UP000183410"/>
    </source>
</evidence>
<dbReference type="AlphaFoldDB" id="A0A1I2C095"/>
<accession>A0A1I2C095</accession>
<protein>
    <submittedName>
        <fullName evidence="1">Uncharacterized protein</fullName>
    </submittedName>
</protein>
<reference evidence="2" key="1">
    <citation type="submission" date="2016-10" db="EMBL/GenBank/DDBJ databases">
        <authorList>
            <person name="Varghese N."/>
            <person name="Submissions S."/>
        </authorList>
    </citation>
    <scope>NUCLEOTIDE SEQUENCE [LARGE SCALE GENOMIC DNA]</scope>
    <source>
        <strain evidence="2">CGMCC 1.10223</strain>
    </source>
</reference>
<dbReference type="EMBL" id="FONN01000004">
    <property type="protein sequence ID" value="SFE61801.1"/>
    <property type="molecule type" value="Genomic_DNA"/>
</dbReference>
<organism evidence="1 2">
    <name type="scientific">Paenibacillus algorifonticola</name>
    <dbReference type="NCBI Taxonomy" id="684063"/>
    <lineage>
        <taxon>Bacteria</taxon>
        <taxon>Bacillati</taxon>
        <taxon>Bacillota</taxon>
        <taxon>Bacilli</taxon>
        <taxon>Bacillales</taxon>
        <taxon>Paenibacillaceae</taxon>
        <taxon>Paenibacillus</taxon>
    </lineage>
</organism>
<proteinExistence type="predicted"/>
<sequence length="91" mass="10609">MRQVHLRRLAYKNAVFRGTIGRGGVHLAVARGECVGMGTITSDWPELTYCLSLFSNYGHTKKNRLYHQPIYIIIFRYRRLKDQGEIYFSAQ</sequence>